<name>W4LP27_ENTF1</name>
<dbReference type="EMBL" id="AZHW01000402">
    <property type="protein sequence ID" value="ETW99803.1"/>
    <property type="molecule type" value="Genomic_DNA"/>
</dbReference>
<gene>
    <name evidence="1" type="ORF">ETSY1_13645</name>
</gene>
<evidence type="ECO:0000313" key="1">
    <source>
        <dbReference type="EMBL" id="ETW99803.1"/>
    </source>
</evidence>
<reference evidence="1 2" key="1">
    <citation type="journal article" date="2014" name="Nature">
        <title>An environmental bacterial taxon with a large and distinct metabolic repertoire.</title>
        <authorList>
            <person name="Wilson M.C."/>
            <person name="Mori T."/>
            <person name="Ruckert C."/>
            <person name="Uria A.R."/>
            <person name="Helf M.J."/>
            <person name="Takada K."/>
            <person name="Gernert C."/>
            <person name="Steffens U.A."/>
            <person name="Heycke N."/>
            <person name="Schmitt S."/>
            <person name="Rinke C."/>
            <person name="Helfrich E.J."/>
            <person name="Brachmann A.O."/>
            <person name="Gurgui C."/>
            <person name="Wakimoto T."/>
            <person name="Kracht M."/>
            <person name="Crusemann M."/>
            <person name="Hentschel U."/>
            <person name="Abe I."/>
            <person name="Matsunaga S."/>
            <person name="Kalinowski J."/>
            <person name="Takeyama H."/>
            <person name="Piel J."/>
        </authorList>
    </citation>
    <scope>NUCLEOTIDE SEQUENCE [LARGE SCALE GENOMIC DNA]</scope>
    <source>
        <strain evidence="2">TSY1</strain>
    </source>
</reference>
<sequence length="41" mass="4845">MSDENPIRGPRELARVFNAFHNVVYYAPEIYRFVDAGMRGW</sequence>
<protein>
    <submittedName>
        <fullName evidence="1">Uncharacterized protein</fullName>
    </submittedName>
</protein>
<proteinExistence type="predicted"/>
<evidence type="ECO:0000313" key="2">
    <source>
        <dbReference type="Proteomes" id="UP000019141"/>
    </source>
</evidence>
<comment type="caution">
    <text evidence="1">The sequence shown here is derived from an EMBL/GenBank/DDBJ whole genome shotgun (WGS) entry which is preliminary data.</text>
</comment>
<accession>W4LP27</accession>
<dbReference type="HOGENOM" id="CLU_3267299_0_0_7"/>
<dbReference type="AlphaFoldDB" id="W4LP27"/>
<keyword evidence="2" id="KW-1185">Reference proteome</keyword>
<organism evidence="1 2">
    <name type="scientific">Entotheonella factor</name>
    <dbReference type="NCBI Taxonomy" id="1429438"/>
    <lineage>
        <taxon>Bacteria</taxon>
        <taxon>Pseudomonadati</taxon>
        <taxon>Nitrospinota/Tectimicrobiota group</taxon>
        <taxon>Candidatus Tectimicrobiota</taxon>
        <taxon>Candidatus Entotheonellia</taxon>
        <taxon>Candidatus Entotheonellales</taxon>
        <taxon>Candidatus Entotheonellaceae</taxon>
        <taxon>Candidatus Entotheonella</taxon>
    </lineage>
</organism>
<dbReference type="Proteomes" id="UP000019141">
    <property type="component" value="Unassembled WGS sequence"/>
</dbReference>